<proteinExistence type="evidence at transcript level"/>
<dbReference type="AlphaFoldDB" id="A0A0K8RJ13"/>
<sequence>MRTRRGWFFIVLSPVGQFSRDRKRLVQTEQPPKSTGESAMASFLYFDEAERKLNAKLLPQLDKIHKLIKLDDDDTASNVAILETLLDDITKQMARTDPLFREVFNRLV</sequence>
<organism evidence="1">
    <name type="scientific">Ixodes ricinus</name>
    <name type="common">Common tick</name>
    <name type="synonym">Acarus ricinus</name>
    <dbReference type="NCBI Taxonomy" id="34613"/>
    <lineage>
        <taxon>Eukaryota</taxon>
        <taxon>Metazoa</taxon>
        <taxon>Ecdysozoa</taxon>
        <taxon>Arthropoda</taxon>
        <taxon>Chelicerata</taxon>
        <taxon>Arachnida</taxon>
        <taxon>Acari</taxon>
        <taxon>Parasitiformes</taxon>
        <taxon>Ixodida</taxon>
        <taxon>Ixodoidea</taxon>
        <taxon>Ixodidae</taxon>
        <taxon>Ixodinae</taxon>
        <taxon>Ixodes</taxon>
    </lineage>
</organism>
<reference evidence="1" key="1">
    <citation type="submission" date="2012-12" db="EMBL/GenBank/DDBJ databases">
        <title>Identification and characterization of a phenylalanine ammonia-lyase gene family in Isatis indigotica Fort.</title>
        <authorList>
            <person name="Liu Q."/>
            <person name="Chen J."/>
            <person name="Zhou X."/>
            <person name="Di P."/>
            <person name="Xiao Y."/>
            <person name="Xuan H."/>
            <person name="Zhang L."/>
            <person name="Chen W."/>
        </authorList>
    </citation>
    <scope>NUCLEOTIDE SEQUENCE</scope>
    <source>
        <tissue evidence="1">Salivary gland</tissue>
    </source>
</reference>
<evidence type="ECO:0000313" key="1">
    <source>
        <dbReference type="EMBL" id="JAA71071.1"/>
    </source>
</evidence>
<protein>
    <submittedName>
        <fullName evidence="1">Putative secreted protein</fullName>
    </submittedName>
</protein>
<name>A0A0K8RJ13_IXORI</name>
<accession>A0A0K8RJ13</accession>
<dbReference type="EMBL" id="GADI01002737">
    <property type="protein sequence ID" value="JAA71071.1"/>
    <property type="molecule type" value="mRNA"/>
</dbReference>